<dbReference type="Proteomes" id="UP000077271">
    <property type="component" value="Unassembled WGS sequence"/>
</dbReference>
<protein>
    <submittedName>
        <fullName evidence="1">Uncharacterized protein</fullName>
    </submittedName>
</protein>
<comment type="caution">
    <text evidence="1">The sequence shown here is derived from an EMBL/GenBank/DDBJ whole genome shotgun (WGS) entry which is preliminary data.</text>
</comment>
<gene>
    <name evidence="1" type="ORF">AWH48_16775</name>
</gene>
<proteinExistence type="predicted"/>
<dbReference type="RefSeq" id="WP_063974493.1">
    <property type="nucleotide sequence ID" value="NZ_LQWZ01000007.1"/>
</dbReference>
<accession>A0A177L1K2</accession>
<evidence type="ECO:0000313" key="2">
    <source>
        <dbReference type="Proteomes" id="UP000077271"/>
    </source>
</evidence>
<evidence type="ECO:0000313" key="1">
    <source>
        <dbReference type="EMBL" id="OAH58651.1"/>
    </source>
</evidence>
<sequence>MTNQTDVNVTEGKRSREEHYLPILHYPAADPFMMNNWIDVLGEKAFCGWLKLITLVDRDTNAIEKYGNKNTIPRSIENLAKNIFKVSKSTFYRTILKPLWNVGLIDVSEWKDHAKIGQKALNIIVYKYPQNKKVLETKGLEKIRDYDTEYSSTARTFAVQGGRPKKSTVIQPEVKKAATPYRFKIKTVDYIKVSSKNVDLSNRFKNKTVTVSLLKPINVPNTQVNISNSLKTDTIRDTSIDTEIQSLPLNLKNEFLIYNKSEQDYLYKRAFLANNPSGINKRIPEVIVNFAEDIKQAEVWLNTLLRAKRAVEKNFDMLISLENENITEKVIMTVINNIRKIRTDAKIKKPDSYLFISLRQLFNELAAKIQNSMLNTKMVEIDGFRMPEDM</sequence>
<name>A0A177L1K2_9BACI</name>
<dbReference type="OrthoDB" id="2679411at2"/>
<organism evidence="1 2">
    <name type="scientific">Domibacillus aminovorans</name>
    <dbReference type="NCBI Taxonomy" id="29332"/>
    <lineage>
        <taxon>Bacteria</taxon>
        <taxon>Bacillati</taxon>
        <taxon>Bacillota</taxon>
        <taxon>Bacilli</taxon>
        <taxon>Bacillales</taxon>
        <taxon>Bacillaceae</taxon>
        <taxon>Domibacillus</taxon>
    </lineage>
</organism>
<dbReference type="EMBL" id="LQWZ01000007">
    <property type="protein sequence ID" value="OAH58651.1"/>
    <property type="molecule type" value="Genomic_DNA"/>
</dbReference>
<reference evidence="1 2" key="1">
    <citation type="submission" date="2016-01" db="EMBL/GenBank/DDBJ databases">
        <title>Investigation of taxonomic status of Bacillus aminovorans.</title>
        <authorList>
            <person name="Verma A."/>
            <person name="Pal Y."/>
            <person name="Krishnamurthi S."/>
        </authorList>
    </citation>
    <scope>NUCLEOTIDE SEQUENCE [LARGE SCALE GENOMIC DNA]</scope>
    <source>
        <strain evidence="1 2">DSM 4337</strain>
    </source>
</reference>
<dbReference type="AlphaFoldDB" id="A0A177L1K2"/>